<evidence type="ECO:0000313" key="2">
    <source>
        <dbReference type="Proteomes" id="UP000218887"/>
    </source>
</evidence>
<name>A0A2A2IBM9_9BACI</name>
<dbReference type="EMBL" id="NPOA01000007">
    <property type="protein sequence ID" value="PAV29411.1"/>
    <property type="molecule type" value="Genomic_DNA"/>
</dbReference>
<dbReference type="PANTHER" id="PTHR34070">
    <property type="entry name" value="ARMADILLO-TYPE FOLD"/>
    <property type="match status" value="1"/>
</dbReference>
<organism evidence="1 2">
    <name type="scientific">Virgibacillus profundi</name>
    <dbReference type="NCBI Taxonomy" id="2024555"/>
    <lineage>
        <taxon>Bacteria</taxon>
        <taxon>Bacillati</taxon>
        <taxon>Bacillota</taxon>
        <taxon>Bacilli</taxon>
        <taxon>Bacillales</taxon>
        <taxon>Bacillaceae</taxon>
        <taxon>Virgibacillus</taxon>
    </lineage>
</organism>
<dbReference type="CDD" id="cd07064">
    <property type="entry name" value="AlkD_like_1"/>
    <property type="match status" value="1"/>
</dbReference>
<proteinExistence type="predicted"/>
<protein>
    <submittedName>
        <fullName evidence="1">DNA alkylation repair protein</fullName>
    </submittedName>
</protein>
<comment type="caution">
    <text evidence="1">The sequence shown here is derived from an EMBL/GenBank/DDBJ whole genome shotgun (WGS) entry which is preliminary data.</text>
</comment>
<gene>
    <name evidence="1" type="ORF">CIL05_11120</name>
</gene>
<dbReference type="InterPro" id="IPR016024">
    <property type="entry name" value="ARM-type_fold"/>
</dbReference>
<dbReference type="Gene3D" id="1.25.40.290">
    <property type="entry name" value="ARM repeat domains"/>
    <property type="match status" value="1"/>
</dbReference>
<dbReference type="OrthoDB" id="9775346at2"/>
<dbReference type="Proteomes" id="UP000218887">
    <property type="component" value="Unassembled WGS sequence"/>
</dbReference>
<dbReference type="Gene3D" id="1.20.1660.10">
    <property type="entry name" value="Hypothetical protein (EF3068)"/>
    <property type="match status" value="1"/>
</dbReference>
<dbReference type="AlphaFoldDB" id="A0A2A2IBM9"/>
<dbReference type="InterPro" id="IPR014825">
    <property type="entry name" value="DNA_alkylation"/>
</dbReference>
<dbReference type="Pfam" id="PF08713">
    <property type="entry name" value="DNA_alkylation"/>
    <property type="match status" value="1"/>
</dbReference>
<dbReference type="PANTHER" id="PTHR34070:SF1">
    <property type="entry name" value="DNA ALKYLATION REPAIR PROTEIN"/>
    <property type="match status" value="1"/>
</dbReference>
<accession>A0A2A2IBM9</accession>
<sequence length="251" mass="30405">MDYTYLCRYYDYCNWFYNILLDEEEVKTLEYLIRLFEENRCTENGIPMQKYMKNKFPFLGIKSPERREIMRIFYEESGILKRSFQKDFVLTLWEKEEREYQNAALDYIEKSMKKLGKKELPLMEELITTKSWWDTVDMLAQKPVGKIARDFPEVIPETIERWAYGDDLWLRRSSILFQLKYKEVTDEKLLYRYILKNAASKDFFIQKAIGWALREYSKTNPASVKQFIANHELPKLSIREGSKYLIKMEQK</sequence>
<reference evidence="1 2" key="1">
    <citation type="submission" date="2017-08" db="EMBL/GenBank/DDBJ databases">
        <title>Virgibacillus indicus sp. nov. and Virgibacillus profoundi sp. nov, two moderately halophilic bacteria isolated from marine sediment by using the Microfluidic Streak Plate.</title>
        <authorList>
            <person name="Xu B."/>
            <person name="Hu B."/>
            <person name="Wang J."/>
            <person name="Zhu Y."/>
            <person name="Huang L."/>
            <person name="Du W."/>
            <person name="Huang Y."/>
        </authorList>
    </citation>
    <scope>NUCLEOTIDE SEQUENCE [LARGE SCALE GENOMIC DNA]</scope>
    <source>
        <strain evidence="1 2">IO3-P3-H5</strain>
    </source>
</reference>
<dbReference type="SUPFAM" id="SSF48371">
    <property type="entry name" value="ARM repeat"/>
    <property type="match status" value="1"/>
</dbReference>
<keyword evidence="2" id="KW-1185">Reference proteome</keyword>
<evidence type="ECO:0000313" key="1">
    <source>
        <dbReference type="EMBL" id="PAV29411.1"/>
    </source>
</evidence>